<gene>
    <name evidence="5" type="ORF">PROFUN_03521</name>
</gene>
<evidence type="ECO:0000256" key="3">
    <source>
        <dbReference type="ARBA" id="ARBA00037096"/>
    </source>
</evidence>
<evidence type="ECO:0000313" key="6">
    <source>
        <dbReference type="Proteomes" id="UP000241769"/>
    </source>
</evidence>
<dbReference type="PROSITE" id="PS00061">
    <property type="entry name" value="ADH_SHORT"/>
    <property type="match status" value="1"/>
</dbReference>
<comment type="caution">
    <text evidence="5">The sequence shown here is derived from an EMBL/GenBank/DDBJ whole genome shotgun (WGS) entry which is preliminary data.</text>
</comment>
<dbReference type="InterPro" id="IPR020904">
    <property type="entry name" value="Sc_DH/Rdtase_CS"/>
</dbReference>
<dbReference type="PANTHER" id="PTHR44196:SF1">
    <property type="entry name" value="DEHYDROGENASE_REDUCTASE SDR FAMILY MEMBER 7B"/>
    <property type="match status" value="1"/>
</dbReference>
<protein>
    <recommendedName>
        <fullName evidence="7">Short chain dehydrogenase</fullName>
    </recommendedName>
</protein>
<evidence type="ECO:0008006" key="7">
    <source>
        <dbReference type="Google" id="ProtNLM"/>
    </source>
</evidence>
<sequence>MSASKVVLLTGGSSGIGRAIALQLSQKGTKIVVAARNESQLKSTVQQCKKRGAQACYFIADVRDRDQCKAMVQYTIQQYGRIDVLILNAGISLHTPFENLVEEDLELYKKLIDVNYFGYLYPTFYALPHLKASKGSIGVVSSLSGQIGLPFRTGYCASKFAVQGFFESLRTEIGDQVSITIVSPGSVASNMRDNSLHGKKEGDIKFNESEESRMSVEEAAQEIARAVSERRGNVILTFSGKLGVILKPIVPSLIERMAIKKAGGVSKL</sequence>
<dbReference type="PANTHER" id="PTHR44196">
    <property type="entry name" value="DEHYDROGENASE/REDUCTASE SDR FAMILY MEMBER 7B"/>
    <property type="match status" value="1"/>
</dbReference>
<reference evidence="5 6" key="1">
    <citation type="journal article" date="2018" name="Genome Biol. Evol.">
        <title>Multiple Roots of Fruiting Body Formation in Amoebozoa.</title>
        <authorList>
            <person name="Hillmann F."/>
            <person name="Forbes G."/>
            <person name="Novohradska S."/>
            <person name="Ferling I."/>
            <person name="Riege K."/>
            <person name="Groth M."/>
            <person name="Westermann M."/>
            <person name="Marz M."/>
            <person name="Spaller T."/>
            <person name="Winckler T."/>
            <person name="Schaap P."/>
            <person name="Glockner G."/>
        </authorList>
    </citation>
    <scope>NUCLEOTIDE SEQUENCE [LARGE SCALE GENOMIC DNA]</scope>
    <source>
        <strain evidence="5 6">Jena</strain>
    </source>
</reference>
<accession>A0A2P6MND4</accession>
<dbReference type="SUPFAM" id="SSF51735">
    <property type="entry name" value="NAD(P)-binding Rossmann-fold domains"/>
    <property type="match status" value="1"/>
</dbReference>
<name>A0A2P6MND4_9EUKA</name>
<dbReference type="InParanoid" id="A0A2P6MND4"/>
<organism evidence="5 6">
    <name type="scientific">Planoprotostelium fungivorum</name>
    <dbReference type="NCBI Taxonomy" id="1890364"/>
    <lineage>
        <taxon>Eukaryota</taxon>
        <taxon>Amoebozoa</taxon>
        <taxon>Evosea</taxon>
        <taxon>Variosea</taxon>
        <taxon>Cavosteliida</taxon>
        <taxon>Cavosteliaceae</taxon>
        <taxon>Planoprotostelium</taxon>
    </lineage>
</organism>
<dbReference type="STRING" id="1890364.A0A2P6MND4"/>
<dbReference type="NCBIfam" id="NF004825">
    <property type="entry name" value="PRK06181.1"/>
    <property type="match status" value="1"/>
</dbReference>
<evidence type="ECO:0000256" key="4">
    <source>
        <dbReference type="RuleBase" id="RU000363"/>
    </source>
</evidence>
<dbReference type="Gene3D" id="3.40.50.720">
    <property type="entry name" value="NAD(P)-binding Rossmann-like Domain"/>
    <property type="match status" value="1"/>
</dbReference>
<dbReference type="Pfam" id="PF00106">
    <property type="entry name" value="adh_short"/>
    <property type="match status" value="1"/>
</dbReference>
<dbReference type="GO" id="GO:0016491">
    <property type="term" value="F:oxidoreductase activity"/>
    <property type="evidence" value="ECO:0007669"/>
    <property type="project" value="UniProtKB-KW"/>
</dbReference>
<keyword evidence="2" id="KW-0560">Oxidoreductase</keyword>
<dbReference type="GO" id="GO:0016020">
    <property type="term" value="C:membrane"/>
    <property type="evidence" value="ECO:0007669"/>
    <property type="project" value="TreeGrafter"/>
</dbReference>
<dbReference type="Proteomes" id="UP000241769">
    <property type="component" value="Unassembled WGS sequence"/>
</dbReference>
<dbReference type="InterPro" id="IPR036291">
    <property type="entry name" value="NAD(P)-bd_dom_sf"/>
</dbReference>
<comment type="similarity">
    <text evidence="1 4">Belongs to the short-chain dehydrogenases/reductases (SDR) family.</text>
</comment>
<dbReference type="PRINTS" id="PR00081">
    <property type="entry name" value="GDHRDH"/>
</dbReference>
<keyword evidence="6" id="KW-1185">Reference proteome</keyword>
<dbReference type="InterPro" id="IPR002347">
    <property type="entry name" value="SDR_fam"/>
</dbReference>
<dbReference type="EMBL" id="MDYQ01000661">
    <property type="protein sequence ID" value="PRP73207.1"/>
    <property type="molecule type" value="Genomic_DNA"/>
</dbReference>
<comment type="function">
    <text evidence="3">Putative oxidoreductase.</text>
</comment>
<proteinExistence type="inferred from homology"/>
<dbReference type="AlphaFoldDB" id="A0A2P6MND4"/>
<dbReference type="OrthoDB" id="1274115at2759"/>
<evidence type="ECO:0000256" key="1">
    <source>
        <dbReference type="ARBA" id="ARBA00006484"/>
    </source>
</evidence>
<evidence type="ECO:0000313" key="5">
    <source>
        <dbReference type="EMBL" id="PRP73207.1"/>
    </source>
</evidence>
<evidence type="ECO:0000256" key="2">
    <source>
        <dbReference type="ARBA" id="ARBA00023002"/>
    </source>
</evidence>
<dbReference type="PRINTS" id="PR00080">
    <property type="entry name" value="SDRFAMILY"/>
</dbReference>